<keyword evidence="5" id="KW-1185">Reference proteome</keyword>
<dbReference type="SUPFAM" id="SSF102405">
    <property type="entry name" value="MCP/YpsA-like"/>
    <property type="match status" value="1"/>
</dbReference>
<feature type="region of interest" description="Disordered" evidence="2">
    <location>
        <begin position="121"/>
        <end position="144"/>
    </location>
</feature>
<feature type="region of interest" description="Disordered" evidence="2">
    <location>
        <begin position="510"/>
        <end position="531"/>
    </location>
</feature>
<name>A0A6I1GPU9_9BIFI</name>
<dbReference type="InterPro" id="IPR057666">
    <property type="entry name" value="DrpA_SLOG"/>
</dbReference>
<dbReference type="Pfam" id="PF02481">
    <property type="entry name" value="DNA_processg_A"/>
    <property type="match status" value="1"/>
</dbReference>
<dbReference type="GO" id="GO:0009294">
    <property type="term" value="P:DNA-mediated transformation"/>
    <property type="evidence" value="ECO:0007669"/>
    <property type="project" value="InterPro"/>
</dbReference>
<reference evidence="4 5" key="1">
    <citation type="submission" date="2019-09" db="EMBL/GenBank/DDBJ databases">
        <title>Characterization of the phylogenetic diversity of two novel species belonging to the genus Bifidobacterium: Bifidobacterium cebidarum sp. nov. and Bifidobacterium leontopitheci sp. nov.</title>
        <authorList>
            <person name="Lugli G.A."/>
            <person name="Duranti S."/>
            <person name="Milani C."/>
            <person name="Turroni F."/>
            <person name="Ventura M."/>
        </authorList>
    </citation>
    <scope>NUCLEOTIDE SEQUENCE [LARGE SCALE GENOMIC DNA]</scope>
    <source>
        <strain evidence="4 5">LMG 31471</strain>
    </source>
</reference>
<dbReference type="PANTHER" id="PTHR43022">
    <property type="entry name" value="PROTEIN SMF"/>
    <property type="match status" value="1"/>
</dbReference>
<organism evidence="4 5">
    <name type="scientific">Bifidobacterium leontopitheci</name>
    <dbReference type="NCBI Taxonomy" id="2650774"/>
    <lineage>
        <taxon>Bacteria</taxon>
        <taxon>Bacillati</taxon>
        <taxon>Actinomycetota</taxon>
        <taxon>Actinomycetes</taxon>
        <taxon>Bifidobacteriales</taxon>
        <taxon>Bifidobacteriaceae</taxon>
        <taxon>Bifidobacterium</taxon>
    </lineage>
</organism>
<gene>
    <name evidence="4" type="ORF">F7D09_1370</name>
</gene>
<dbReference type="AlphaFoldDB" id="A0A6I1GPU9"/>
<dbReference type="PANTHER" id="PTHR43022:SF1">
    <property type="entry name" value="PROTEIN SMF"/>
    <property type="match status" value="1"/>
</dbReference>
<evidence type="ECO:0000313" key="4">
    <source>
        <dbReference type="EMBL" id="KAB7790108.1"/>
    </source>
</evidence>
<feature type="compositionally biased region" description="Low complexity" evidence="2">
    <location>
        <begin position="131"/>
        <end position="143"/>
    </location>
</feature>
<dbReference type="Gene3D" id="3.40.50.450">
    <property type="match status" value="1"/>
</dbReference>
<sequence length="574" mass="57635">MNGDGMNGIGVGVIGAGMVGAIDGGLGGVNGGDGTAGVSGRAGTAASAATVDSGAAGACASDPAVADSAVAGPDADAGRLDERTLALAVLTFCLNTADAMMTALLKGAGDPVTALRLIRESSGTIPGGSSPGSDGTGSPRPGTASKEIERVFCTGLSRWGTKPTPRMMQSFRASLAGWHHRLEVIPTWDADELASWFTMDGGQWIIGPHHPCWPHMLDDLTTIRQVAAPLCLWGRGDMGALVACDAPIGIVGSRGANDYGISMARTIAECAAADGHTVVSGGAMGIDAAAHWGALAAQRGVGDSGAVTGRTVAVFAGGLNHMGPQRNAELFARIEAEGGALVSEMCPGTIPEARRFLARNRIIAALSSTLVVAQARLRSGALSTAAWAGDLNRLLVALPGDIDRPGNAGCNRLIHDGKAILLDSLDHVADMCHAAHAAEPVGGDTSAEGGAADGSQPEVTAGMASDAATAGGSVRLTAQQRDIVAVIRRLRRRGGPVTVQSVTEETAAHCGGADDLQGSGMPDGAAGSGAGDRAALRRATARLLPQVLAQLGQLEMMGVVVMDGGDISVVRAAA</sequence>
<accession>A0A6I1GPU9</accession>
<evidence type="ECO:0000256" key="2">
    <source>
        <dbReference type="SAM" id="MobiDB-lite"/>
    </source>
</evidence>
<protein>
    <submittedName>
        <fullName evidence="4">DNA processing protein DprA</fullName>
    </submittedName>
</protein>
<dbReference type="InterPro" id="IPR003488">
    <property type="entry name" value="DprA"/>
</dbReference>
<dbReference type="Proteomes" id="UP000441772">
    <property type="component" value="Unassembled WGS sequence"/>
</dbReference>
<dbReference type="EMBL" id="WBVT01000021">
    <property type="protein sequence ID" value="KAB7790108.1"/>
    <property type="molecule type" value="Genomic_DNA"/>
</dbReference>
<evidence type="ECO:0000259" key="3">
    <source>
        <dbReference type="Pfam" id="PF02481"/>
    </source>
</evidence>
<feature type="domain" description="Smf/DprA SLOG" evidence="3">
    <location>
        <begin position="205"/>
        <end position="430"/>
    </location>
</feature>
<comment type="similarity">
    <text evidence="1">Belongs to the DprA/Smf family.</text>
</comment>
<comment type="caution">
    <text evidence="4">The sequence shown here is derived from an EMBL/GenBank/DDBJ whole genome shotgun (WGS) entry which is preliminary data.</text>
</comment>
<feature type="region of interest" description="Disordered" evidence="2">
    <location>
        <begin position="443"/>
        <end position="466"/>
    </location>
</feature>
<evidence type="ECO:0000313" key="5">
    <source>
        <dbReference type="Proteomes" id="UP000441772"/>
    </source>
</evidence>
<evidence type="ECO:0000256" key="1">
    <source>
        <dbReference type="ARBA" id="ARBA00006525"/>
    </source>
</evidence>
<proteinExistence type="inferred from homology"/>